<reference evidence="4 5" key="1">
    <citation type="journal article" date="2024" name="Front. Plant Sci.">
        <title>Comprehensive phenomic and genomic studies of the species, Pectobacterium cacticida and proposal for reclassification as Alcorniella cacticida comb. nov.</title>
        <authorList>
            <person name="Jonca J."/>
            <person name="Pirhonen M."/>
            <person name="Waleron M.M."/>
            <person name="Gawor J."/>
            <person name="Mrozik A."/>
            <person name="Smoktunowicz M."/>
            <person name="Waleron K."/>
            <person name="Waleron M."/>
        </authorList>
    </citation>
    <scope>NUCLEOTIDE SEQUENCE [LARGE SCALE GENOMIC DNA]</scope>
    <source>
        <strain evidence="4 5">DPMP6</strain>
    </source>
</reference>
<evidence type="ECO:0000313" key="4">
    <source>
        <dbReference type="EMBL" id="WWO38571.1"/>
    </source>
</evidence>
<dbReference type="PROSITE" id="PS50883">
    <property type="entry name" value="EAL"/>
    <property type="match status" value="1"/>
</dbReference>
<dbReference type="PANTHER" id="PTHR33121">
    <property type="entry name" value="CYCLIC DI-GMP PHOSPHODIESTERASE PDEF"/>
    <property type="match status" value="1"/>
</dbReference>
<dbReference type="SMART" id="SM00052">
    <property type="entry name" value="EAL"/>
    <property type="match status" value="1"/>
</dbReference>
<dbReference type="CDD" id="cd01948">
    <property type="entry name" value="EAL"/>
    <property type="match status" value="1"/>
</dbReference>
<dbReference type="PROSITE" id="PS50887">
    <property type="entry name" value="GGDEF"/>
    <property type="match status" value="1"/>
</dbReference>
<accession>A0ABZ2GBH5</accession>
<dbReference type="SUPFAM" id="SSF141868">
    <property type="entry name" value="EAL domain-like"/>
    <property type="match status" value="1"/>
</dbReference>
<dbReference type="Proteomes" id="UP001379444">
    <property type="component" value="Chromosome"/>
</dbReference>
<dbReference type="Pfam" id="PF00990">
    <property type="entry name" value="GGDEF"/>
    <property type="match status" value="1"/>
</dbReference>
<dbReference type="SMART" id="SM00267">
    <property type="entry name" value="GGDEF"/>
    <property type="match status" value="1"/>
</dbReference>
<proteinExistence type="predicted"/>
<evidence type="ECO:0000256" key="1">
    <source>
        <dbReference type="SAM" id="Phobius"/>
    </source>
</evidence>
<dbReference type="InterPro" id="IPR035919">
    <property type="entry name" value="EAL_sf"/>
</dbReference>
<name>A0ABZ2GBH5_9GAMM</name>
<dbReference type="InterPro" id="IPR033423">
    <property type="entry name" value="GAPES4"/>
</dbReference>
<dbReference type="Gene3D" id="3.20.20.450">
    <property type="entry name" value="EAL domain"/>
    <property type="match status" value="1"/>
</dbReference>
<feature type="transmembrane region" description="Helical" evidence="1">
    <location>
        <begin position="7"/>
        <end position="33"/>
    </location>
</feature>
<sequence length="647" mass="73252">MGLTTRFSTLIVLLTLCSLFLMLFSSMISLRYYSQLRVEQMLREVTTSVDQALLVQSPENIQYWLPGMMKTAGIVTLAIQDNDSILYSMYLPEADKSRMHLYHEVEFPLMQHLNTTITLKYVDPLTGLPRFTISMLSILPAAGLLLVMLYFSTRWLRRQFAGQAALEKRAQRILRGERESVMRGSVHEWPVNVSGALDQLLSDLVDAREERGRVDTLIRAFAAQDAETGLSNRLFFDNQLTTQLELEEGEEVRTHGVVMMIRVPDFETLQEIHGDSCALQEYRFTLVNLLSTFVMRYPSALLARYFSSDFTVLLPHRTLKEADAIASQLVKALDILPTCPLIDRESVLHIGICAYHSGQSAEQIMESVEDATRNAVLRGENNWCVFDRQVPDKSRGSVKWRTLLEQTLARGGPRLYQKPAVTKANVVHHREIMSRIYDGEQELLAAEYMPLVQQLGLATNYDRQLVTRIIDLSASWPGETLALPLSVDSLLQKSFLRWLKGALLQCPKMRRQCILFELAEADICQYIGRLRPVLNDILGFGCRLAVTQAGLTLVSTAYIKSLPVEIIKLHPGLVRSLDRRPENQLFVQSLTEACKGTSTRVFAAGVRTKEEWRTLLDKGVYGGQGDFFAPSVPVTDALKKYSPRRRV</sequence>
<dbReference type="InterPro" id="IPR050706">
    <property type="entry name" value="Cyclic-di-GMP_PDE-like"/>
</dbReference>
<keyword evidence="1" id="KW-0812">Transmembrane</keyword>
<evidence type="ECO:0000259" key="3">
    <source>
        <dbReference type="PROSITE" id="PS50887"/>
    </source>
</evidence>
<evidence type="ECO:0000259" key="2">
    <source>
        <dbReference type="PROSITE" id="PS50883"/>
    </source>
</evidence>
<dbReference type="PANTHER" id="PTHR33121:SF32">
    <property type="entry name" value="RNASE E SPECIFICITY FACTOR CSRD"/>
    <property type="match status" value="1"/>
</dbReference>
<dbReference type="InterPro" id="IPR000160">
    <property type="entry name" value="GGDEF_dom"/>
</dbReference>
<dbReference type="InterPro" id="IPR029787">
    <property type="entry name" value="Nucleotide_cyclase"/>
</dbReference>
<feature type="domain" description="GGDEF" evidence="3">
    <location>
        <begin position="254"/>
        <end position="388"/>
    </location>
</feature>
<gene>
    <name evidence="4" type="primary">csrD</name>
    <name evidence="4" type="ORF">QNA12_00525</name>
</gene>
<feature type="domain" description="EAL" evidence="2">
    <location>
        <begin position="397"/>
        <end position="645"/>
    </location>
</feature>
<dbReference type="SUPFAM" id="SSF55073">
    <property type="entry name" value="Nucleotide cyclase"/>
    <property type="match status" value="1"/>
</dbReference>
<dbReference type="EMBL" id="CP125967">
    <property type="protein sequence ID" value="WWO38571.1"/>
    <property type="molecule type" value="Genomic_DNA"/>
</dbReference>
<dbReference type="Pfam" id="PF00563">
    <property type="entry name" value="EAL"/>
    <property type="match status" value="1"/>
</dbReference>
<dbReference type="InterPro" id="IPR001633">
    <property type="entry name" value="EAL_dom"/>
</dbReference>
<dbReference type="Gene3D" id="3.30.70.270">
    <property type="match status" value="1"/>
</dbReference>
<dbReference type="RefSeq" id="WP_264497415.1">
    <property type="nucleotide sequence ID" value="NZ_CP109947.1"/>
</dbReference>
<feature type="transmembrane region" description="Helical" evidence="1">
    <location>
        <begin position="131"/>
        <end position="151"/>
    </location>
</feature>
<protein>
    <submittedName>
        <fullName evidence="4">RNase E specificity factor CsrD</fullName>
    </submittedName>
</protein>
<dbReference type="InterPro" id="IPR043128">
    <property type="entry name" value="Rev_trsase/Diguanyl_cyclase"/>
</dbReference>
<keyword evidence="1" id="KW-0472">Membrane</keyword>
<evidence type="ECO:0000313" key="5">
    <source>
        <dbReference type="Proteomes" id="UP001379444"/>
    </source>
</evidence>
<keyword evidence="5" id="KW-1185">Reference proteome</keyword>
<keyword evidence="1" id="KW-1133">Transmembrane helix</keyword>
<dbReference type="NCBIfam" id="NF008281">
    <property type="entry name" value="PRK11059.1"/>
    <property type="match status" value="1"/>
</dbReference>
<dbReference type="Pfam" id="PF17157">
    <property type="entry name" value="GAPES4"/>
    <property type="match status" value="1"/>
</dbReference>
<organism evidence="4 5">
    <name type="scientific">Pectobacterium cacticida</name>
    <dbReference type="NCBI Taxonomy" id="69221"/>
    <lineage>
        <taxon>Bacteria</taxon>
        <taxon>Pseudomonadati</taxon>
        <taxon>Pseudomonadota</taxon>
        <taxon>Gammaproteobacteria</taxon>
        <taxon>Enterobacterales</taxon>
        <taxon>Pectobacteriaceae</taxon>
        <taxon>Pectobacterium</taxon>
    </lineage>
</organism>